<evidence type="ECO:0000259" key="14">
    <source>
        <dbReference type="PROSITE" id="PS51843"/>
    </source>
</evidence>
<dbReference type="InterPro" id="IPR001723">
    <property type="entry name" value="Nuclear_hrmn_rcpt"/>
</dbReference>
<keyword evidence="16" id="KW-1185">Reference proteome</keyword>
<evidence type="ECO:0000256" key="8">
    <source>
        <dbReference type="ARBA" id="ARBA00023163"/>
    </source>
</evidence>
<organism evidence="15 16">
    <name type="scientific">Ridgeia piscesae</name>
    <name type="common">Tubeworm</name>
    <dbReference type="NCBI Taxonomy" id="27915"/>
    <lineage>
        <taxon>Eukaryota</taxon>
        <taxon>Metazoa</taxon>
        <taxon>Spiralia</taxon>
        <taxon>Lophotrochozoa</taxon>
        <taxon>Annelida</taxon>
        <taxon>Polychaeta</taxon>
        <taxon>Sedentaria</taxon>
        <taxon>Canalipalpata</taxon>
        <taxon>Sabellida</taxon>
        <taxon>Siboglinidae</taxon>
        <taxon>Ridgeia</taxon>
    </lineage>
</organism>
<gene>
    <name evidence="15" type="ORF">NP493_1g08014</name>
</gene>
<dbReference type="PROSITE" id="PS51843">
    <property type="entry name" value="NR_LBD"/>
    <property type="match status" value="1"/>
</dbReference>
<comment type="similarity">
    <text evidence="2">Belongs to the nuclear hormone receptor family. NR2 subfamily.</text>
</comment>
<keyword evidence="4 11" id="KW-0863">Zinc-finger</keyword>
<keyword evidence="10 11" id="KW-0539">Nucleus</keyword>
<evidence type="ECO:0000256" key="6">
    <source>
        <dbReference type="ARBA" id="ARBA00023015"/>
    </source>
</evidence>
<feature type="domain" description="NR LBD" evidence="14">
    <location>
        <begin position="399"/>
        <end position="652"/>
    </location>
</feature>
<accession>A0AAD9UM28</accession>
<evidence type="ECO:0000256" key="10">
    <source>
        <dbReference type="ARBA" id="ARBA00023242"/>
    </source>
</evidence>
<evidence type="ECO:0000256" key="1">
    <source>
        <dbReference type="ARBA" id="ARBA00004123"/>
    </source>
</evidence>
<evidence type="ECO:0000256" key="12">
    <source>
        <dbReference type="SAM" id="MobiDB-lite"/>
    </source>
</evidence>
<proteinExistence type="inferred from homology"/>
<dbReference type="Pfam" id="PF00104">
    <property type="entry name" value="Hormone_recep"/>
    <property type="match status" value="1"/>
</dbReference>
<protein>
    <submittedName>
        <fullName evidence="15">Uncharacterized protein</fullName>
    </submittedName>
</protein>
<evidence type="ECO:0000256" key="4">
    <source>
        <dbReference type="ARBA" id="ARBA00022771"/>
    </source>
</evidence>
<evidence type="ECO:0000256" key="7">
    <source>
        <dbReference type="ARBA" id="ARBA00023125"/>
    </source>
</evidence>
<dbReference type="Gene3D" id="3.30.50.10">
    <property type="entry name" value="Erythroid Transcription Factor GATA-1, subunit A"/>
    <property type="match status" value="1"/>
</dbReference>
<dbReference type="GO" id="GO:0003700">
    <property type="term" value="F:DNA-binding transcription factor activity"/>
    <property type="evidence" value="ECO:0007669"/>
    <property type="project" value="InterPro"/>
</dbReference>
<dbReference type="InterPro" id="IPR035500">
    <property type="entry name" value="NHR-like_dom_sf"/>
</dbReference>
<evidence type="ECO:0000256" key="5">
    <source>
        <dbReference type="ARBA" id="ARBA00022833"/>
    </source>
</evidence>
<keyword evidence="5 11" id="KW-0862">Zinc</keyword>
<dbReference type="FunFam" id="1.10.565.10:FF:000012">
    <property type="entry name" value="Nuclear receptor subfamily 2 group C member 1"/>
    <property type="match status" value="1"/>
</dbReference>
<dbReference type="InterPro" id="IPR048246">
    <property type="entry name" value="NR2C1/2-like_LBD"/>
</dbReference>
<dbReference type="GO" id="GO:0005634">
    <property type="term" value="C:nucleus"/>
    <property type="evidence" value="ECO:0007669"/>
    <property type="project" value="UniProtKB-SubCell"/>
</dbReference>
<dbReference type="CDD" id="cd06952">
    <property type="entry name" value="NR_LBD_TR2_like"/>
    <property type="match status" value="1"/>
</dbReference>
<dbReference type="InterPro" id="IPR013088">
    <property type="entry name" value="Znf_NHR/GATA"/>
</dbReference>
<comment type="subcellular location">
    <subcellularLocation>
        <location evidence="1 11">Nucleus</location>
    </subcellularLocation>
</comment>
<name>A0AAD9UM28_RIDPI</name>
<feature type="compositionally biased region" description="Polar residues" evidence="12">
    <location>
        <begin position="357"/>
        <end position="377"/>
    </location>
</feature>
<dbReference type="Gene3D" id="1.10.565.10">
    <property type="entry name" value="Retinoid X Receptor"/>
    <property type="match status" value="1"/>
</dbReference>
<dbReference type="SMART" id="SM00399">
    <property type="entry name" value="ZnF_C4"/>
    <property type="match status" value="1"/>
</dbReference>
<keyword evidence="6 11" id="KW-0805">Transcription regulation</keyword>
<dbReference type="PRINTS" id="PR00398">
    <property type="entry name" value="STRDHORMONER"/>
</dbReference>
<dbReference type="SUPFAM" id="SSF57716">
    <property type="entry name" value="Glucocorticoid receptor-like (DNA-binding domain)"/>
    <property type="match status" value="1"/>
</dbReference>
<dbReference type="PROSITE" id="PS00031">
    <property type="entry name" value="NUCLEAR_REC_DBD_1"/>
    <property type="match status" value="1"/>
</dbReference>
<keyword evidence="8 11" id="KW-0804">Transcription</keyword>
<reference evidence="15" key="1">
    <citation type="journal article" date="2023" name="Mol. Biol. Evol.">
        <title>Third-Generation Sequencing Reveals the Adaptive Role of the Epigenome in Three Deep-Sea Polychaetes.</title>
        <authorList>
            <person name="Perez M."/>
            <person name="Aroh O."/>
            <person name="Sun Y."/>
            <person name="Lan Y."/>
            <person name="Juniper S.K."/>
            <person name="Young C.R."/>
            <person name="Angers B."/>
            <person name="Qian P.Y."/>
        </authorList>
    </citation>
    <scope>NUCLEOTIDE SEQUENCE</scope>
    <source>
        <strain evidence="15">R07B-5</strain>
    </source>
</reference>
<evidence type="ECO:0000259" key="13">
    <source>
        <dbReference type="PROSITE" id="PS51030"/>
    </source>
</evidence>
<keyword evidence="7 11" id="KW-0238">DNA-binding</keyword>
<evidence type="ECO:0000313" key="16">
    <source>
        <dbReference type="Proteomes" id="UP001209878"/>
    </source>
</evidence>
<dbReference type="EMBL" id="JAODUO010000001">
    <property type="protein sequence ID" value="KAK2194260.1"/>
    <property type="molecule type" value="Genomic_DNA"/>
</dbReference>
<sequence>MSSVVDVQHQSATTAPSVVSVTTMPSEVAIMPDGQPAMVAVENSSPEVIHVVNVSNAMTTPNSVTSQIVTMAGQPTQPGVQTITLSAGNFSFPISVATPLTVGSGGVTSNAPTQIVMTGIPPELAGRLKEGVAPPAQITNIGILDVASKLKELQQEQSPRRTFVEDKYEPCIICGDRASGRHYGVISCEGCKGFFKRSIRKQLGYACRGNRDCPITKHYRNRCQYCRLQKCLAMGMRSESVQQERRPPETKAERISQAIATSIQKIYIRKDFGSPSTAVPTFSSYKDVDSKTSLAQQHTLLANLDERLVQTEHGTVILNAAGTPNSQNTDLSTLANVVTTLATMDKTEGADDMSHLPSETSTCTPNGESENGSVSCSNSAARAFDTMAKVVQPNVSLSQSDNPDHSLDQSNMSTESQDSSLVIDFEGPMLSEHNFQFSLMTPSPMPAYLNVHYICETASRLLFLSMHWARAIAAFQLLGQEVQTQLVRLCWSELFTLGLAQCAHSMNLSTILTAILNHLHNSTQKADKQATDRVKTVTDTIMKLQEFANMMQRLEVDSVEYAYLKTLSLFSIDHGHIINKRQIEKFQEKAMHELQDYAISTYPNQTDRLSKLLLRLPALRLLQPSVMEELFFAGLIGNVQIDSIIPYILRMESAEYAAQMSGGTAQVLTHGDMQMMPAAGQTVQLHDYMNVGGGQVDMAHVVPVATSTPHTELRLPTTTAAAAAAVHMQELTAQQLQGIDGVRATTTASMTMSSSE</sequence>
<dbReference type="Pfam" id="PF00105">
    <property type="entry name" value="zf-C4"/>
    <property type="match status" value="1"/>
</dbReference>
<evidence type="ECO:0000256" key="11">
    <source>
        <dbReference type="RuleBase" id="RU004334"/>
    </source>
</evidence>
<feature type="region of interest" description="Disordered" evidence="12">
    <location>
        <begin position="349"/>
        <end position="377"/>
    </location>
</feature>
<dbReference type="GO" id="GO:0008270">
    <property type="term" value="F:zinc ion binding"/>
    <property type="evidence" value="ECO:0007669"/>
    <property type="project" value="UniProtKB-KW"/>
</dbReference>
<evidence type="ECO:0000256" key="2">
    <source>
        <dbReference type="ARBA" id="ARBA00006421"/>
    </source>
</evidence>
<dbReference type="AlphaFoldDB" id="A0AAD9UM28"/>
<dbReference type="InterPro" id="IPR050274">
    <property type="entry name" value="Nuclear_hormone_rcpt_NR2"/>
</dbReference>
<evidence type="ECO:0000313" key="15">
    <source>
        <dbReference type="EMBL" id="KAK2194260.1"/>
    </source>
</evidence>
<dbReference type="SMART" id="SM00430">
    <property type="entry name" value="HOLI"/>
    <property type="match status" value="1"/>
</dbReference>
<dbReference type="GO" id="GO:0043565">
    <property type="term" value="F:sequence-specific DNA binding"/>
    <property type="evidence" value="ECO:0007669"/>
    <property type="project" value="InterPro"/>
</dbReference>
<dbReference type="FunFam" id="3.30.50.10:FF:000015">
    <property type="entry name" value="Nuclear receptor subfamily 2, group C, member 1"/>
    <property type="match status" value="1"/>
</dbReference>
<dbReference type="PRINTS" id="PR00047">
    <property type="entry name" value="STROIDFINGER"/>
</dbReference>
<evidence type="ECO:0000256" key="3">
    <source>
        <dbReference type="ARBA" id="ARBA00022723"/>
    </source>
</evidence>
<feature type="domain" description="Nuclear receptor" evidence="13">
    <location>
        <begin position="168"/>
        <end position="243"/>
    </location>
</feature>
<dbReference type="Proteomes" id="UP001209878">
    <property type="component" value="Unassembled WGS sequence"/>
</dbReference>
<dbReference type="PROSITE" id="PS51030">
    <property type="entry name" value="NUCLEAR_REC_DBD_2"/>
    <property type="match status" value="1"/>
</dbReference>
<dbReference type="PANTHER" id="PTHR24083">
    <property type="entry name" value="NUCLEAR HORMONE RECEPTOR"/>
    <property type="match status" value="1"/>
</dbReference>
<keyword evidence="3 11" id="KW-0479">Metal-binding</keyword>
<feature type="region of interest" description="Disordered" evidence="12">
    <location>
        <begin position="395"/>
        <end position="414"/>
    </location>
</feature>
<comment type="caution">
    <text evidence="15">The sequence shown here is derived from an EMBL/GenBank/DDBJ whole genome shotgun (WGS) entry which is preliminary data.</text>
</comment>
<evidence type="ECO:0000256" key="9">
    <source>
        <dbReference type="ARBA" id="ARBA00023170"/>
    </source>
</evidence>
<keyword evidence="9 11" id="KW-0675">Receptor</keyword>
<dbReference type="InterPro" id="IPR001628">
    <property type="entry name" value="Znf_hrmn_rcpt"/>
</dbReference>
<dbReference type="InterPro" id="IPR000536">
    <property type="entry name" value="Nucl_hrmn_rcpt_lig-bd"/>
</dbReference>
<dbReference type="SUPFAM" id="SSF48508">
    <property type="entry name" value="Nuclear receptor ligand-binding domain"/>
    <property type="match status" value="1"/>
</dbReference>